<comment type="subcellular location">
    <subcellularLocation>
        <location evidence="1 9">Cell inner membrane</location>
        <topology evidence="1 9">Single-pass membrane protein</topology>
    </subcellularLocation>
</comment>
<dbReference type="OrthoDB" id="9775513at2"/>
<dbReference type="InterPro" id="IPR058982">
    <property type="entry name" value="Beta-barrel_AprE"/>
</dbReference>
<dbReference type="Gene3D" id="2.40.50.100">
    <property type="match status" value="1"/>
</dbReference>
<feature type="compositionally biased region" description="Basic and acidic residues" evidence="11">
    <location>
        <begin position="295"/>
        <end position="318"/>
    </location>
</feature>
<dbReference type="Proteomes" id="UP000187012">
    <property type="component" value="Unassembled WGS sequence"/>
</dbReference>
<dbReference type="AlphaFoldDB" id="A0A1N7S4R3"/>
<evidence type="ECO:0000313" key="14">
    <source>
        <dbReference type="EMBL" id="SIT42316.1"/>
    </source>
</evidence>
<sequence length="476" mass="52735">MKFPHSVRMQALGDLLARYAAVFRSAWNIRHQLDAPERTSHELAFLPAQLELVETPVHPAPRWTMRALVAMTVLILLIGIFGRLDIVVTAKGKFVPDDRVKVIQPAMTGVVREILVREGQRVATGQLLMKLDTTQAAADAHKAESARVDAELAVARATALLAAQHDGHSPVVARVDGVPDDRMQEAQRQAEGAYREYQDRMESARSELLKQQAALDATRQEVARLQATAPLARQQADSYQSLADDRYVARNDYLDKEQTALSQEHELAAQRSHARELAAGIAEQRAEVESTASKFRRDQLDEQEKNRQQATQNRDEATKAQTRQALLTLSAPVSGTVQQLATHTLGGVVTTAQSLMEIVPDDTLEVQAQLENRDIGFVTVGQPVAVKVEAFPYTRYGLLAGTVMSVSNDAVQDKKLGLTFPVRIRLSTNRLRAENRWITLTPGMQVTADIRTGRRSVAGYFLGPLIEGMQESMRER</sequence>
<feature type="coiled-coil region" evidence="10">
    <location>
        <begin position="187"/>
        <end position="228"/>
    </location>
</feature>
<evidence type="ECO:0000256" key="8">
    <source>
        <dbReference type="ARBA" id="ARBA00023136"/>
    </source>
</evidence>
<organism evidence="14 15">
    <name type="scientific">Paraburkholderia ribeironis</name>
    <dbReference type="NCBI Taxonomy" id="1247936"/>
    <lineage>
        <taxon>Bacteria</taxon>
        <taxon>Pseudomonadati</taxon>
        <taxon>Pseudomonadota</taxon>
        <taxon>Betaproteobacteria</taxon>
        <taxon>Burkholderiales</taxon>
        <taxon>Burkholderiaceae</taxon>
        <taxon>Paraburkholderia</taxon>
    </lineage>
</organism>
<evidence type="ECO:0000256" key="4">
    <source>
        <dbReference type="ARBA" id="ARBA00022475"/>
    </source>
</evidence>
<keyword evidence="15" id="KW-1185">Reference proteome</keyword>
<dbReference type="Gene3D" id="2.40.30.170">
    <property type="match status" value="1"/>
</dbReference>
<keyword evidence="10" id="KW-0175">Coiled coil</keyword>
<evidence type="ECO:0000259" key="13">
    <source>
        <dbReference type="Pfam" id="PF26002"/>
    </source>
</evidence>
<keyword evidence="4 9" id="KW-1003">Cell membrane</keyword>
<dbReference type="GO" id="GO:0005886">
    <property type="term" value="C:plasma membrane"/>
    <property type="evidence" value="ECO:0007669"/>
    <property type="project" value="UniProtKB-SubCell"/>
</dbReference>
<evidence type="ECO:0000256" key="11">
    <source>
        <dbReference type="SAM" id="MobiDB-lite"/>
    </source>
</evidence>
<evidence type="ECO:0000256" key="9">
    <source>
        <dbReference type="RuleBase" id="RU365093"/>
    </source>
</evidence>
<keyword evidence="8 9" id="KW-0472">Membrane</keyword>
<gene>
    <name evidence="14" type="ORF">BN2475_350037</name>
</gene>
<evidence type="ECO:0000256" key="1">
    <source>
        <dbReference type="ARBA" id="ARBA00004377"/>
    </source>
</evidence>
<evidence type="ECO:0000256" key="3">
    <source>
        <dbReference type="ARBA" id="ARBA00022448"/>
    </source>
</evidence>
<protein>
    <recommendedName>
        <fullName evidence="9">Membrane fusion protein (MFP) family protein</fullName>
    </recommendedName>
</protein>
<evidence type="ECO:0000256" key="2">
    <source>
        <dbReference type="ARBA" id="ARBA00009477"/>
    </source>
</evidence>
<dbReference type="Pfam" id="PF25988">
    <property type="entry name" value="HH_CyaD"/>
    <property type="match status" value="1"/>
</dbReference>
<accession>A0A1N7S4R3</accession>
<dbReference type="InterPro" id="IPR059040">
    <property type="entry name" value="HH_CyaD-like"/>
</dbReference>
<evidence type="ECO:0000256" key="5">
    <source>
        <dbReference type="ARBA" id="ARBA00022519"/>
    </source>
</evidence>
<evidence type="ECO:0000256" key="6">
    <source>
        <dbReference type="ARBA" id="ARBA00022692"/>
    </source>
</evidence>
<evidence type="ECO:0000256" key="7">
    <source>
        <dbReference type="ARBA" id="ARBA00022989"/>
    </source>
</evidence>
<comment type="similarity">
    <text evidence="2 9">Belongs to the membrane fusion protein (MFP) (TC 8.A.1) family.</text>
</comment>
<dbReference type="EMBL" id="CYGX02000035">
    <property type="protein sequence ID" value="SIT42316.1"/>
    <property type="molecule type" value="Genomic_DNA"/>
</dbReference>
<dbReference type="Pfam" id="PF26002">
    <property type="entry name" value="Beta-barrel_AprE"/>
    <property type="match status" value="1"/>
</dbReference>
<feature type="domain" description="CyaD-like alpha-helical hairpin" evidence="12">
    <location>
        <begin position="132"/>
        <end position="327"/>
    </location>
</feature>
<keyword evidence="6 9" id="KW-0812">Transmembrane</keyword>
<reference evidence="14 15" key="1">
    <citation type="submission" date="2016-12" db="EMBL/GenBank/DDBJ databases">
        <authorList>
            <person name="Song W.-J."/>
            <person name="Kurnit D.M."/>
        </authorList>
    </citation>
    <scope>NUCLEOTIDE SEQUENCE [LARGE SCALE GENOMIC DNA]</scope>
    <source>
        <strain evidence="14 15">STM7296</strain>
    </source>
</reference>
<keyword evidence="7 9" id="KW-1133">Transmembrane helix</keyword>
<name>A0A1N7S4R3_9BURK</name>
<evidence type="ECO:0000313" key="15">
    <source>
        <dbReference type="Proteomes" id="UP000187012"/>
    </source>
</evidence>
<dbReference type="RefSeq" id="WP_094780653.1">
    <property type="nucleotide sequence ID" value="NZ_CYGX02000035.1"/>
</dbReference>
<feature type="transmembrane region" description="Helical" evidence="9">
    <location>
        <begin position="67"/>
        <end position="84"/>
    </location>
</feature>
<proteinExistence type="inferred from homology"/>
<dbReference type="PANTHER" id="PTHR30386:SF26">
    <property type="entry name" value="TRANSPORT PROTEIN COMB"/>
    <property type="match status" value="1"/>
</dbReference>
<dbReference type="NCBIfam" id="TIGR01843">
    <property type="entry name" value="type_I_hlyD"/>
    <property type="match status" value="1"/>
</dbReference>
<dbReference type="PRINTS" id="PR01490">
    <property type="entry name" value="RTXTOXIND"/>
</dbReference>
<evidence type="ECO:0000256" key="10">
    <source>
        <dbReference type="SAM" id="Coils"/>
    </source>
</evidence>
<feature type="domain" description="AprE-like beta-barrel" evidence="13">
    <location>
        <begin position="364"/>
        <end position="453"/>
    </location>
</feature>
<keyword evidence="3 9" id="KW-0813">Transport</keyword>
<feature type="region of interest" description="Disordered" evidence="11">
    <location>
        <begin position="283"/>
        <end position="319"/>
    </location>
</feature>
<dbReference type="PANTHER" id="PTHR30386">
    <property type="entry name" value="MEMBRANE FUSION SUBUNIT OF EMRAB-TOLC MULTIDRUG EFFLUX PUMP"/>
    <property type="match status" value="1"/>
</dbReference>
<dbReference type="InterPro" id="IPR050739">
    <property type="entry name" value="MFP"/>
</dbReference>
<dbReference type="GO" id="GO:0015031">
    <property type="term" value="P:protein transport"/>
    <property type="evidence" value="ECO:0007669"/>
    <property type="project" value="InterPro"/>
</dbReference>
<dbReference type="InterPro" id="IPR010129">
    <property type="entry name" value="T1SS_HlyD"/>
</dbReference>
<dbReference type="STRING" id="1247936.BN2475_350037"/>
<keyword evidence="5 9" id="KW-0997">Cell inner membrane</keyword>
<evidence type="ECO:0000259" key="12">
    <source>
        <dbReference type="Pfam" id="PF25988"/>
    </source>
</evidence>